<evidence type="ECO:0000313" key="2">
    <source>
        <dbReference type="Proteomes" id="UP000031465"/>
    </source>
</evidence>
<dbReference type="Gene3D" id="3.40.50.300">
    <property type="entry name" value="P-loop containing nucleotide triphosphate hydrolases"/>
    <property type="match status" value="1"/>
</dbReference>
<reference evidence="1 2" key="1">
    <citation type="journal article" date="2014" name="Mol. Biol. Evol.">
        <title>Massive expansion of Ubiquitination-related gene families within the Chlamydiae.</title>
        <authorList>
            <person name="Domman D."/>
            <person name="Collingro A."/>
            <person name="Lagkouvardos I."/>
            <person name="Gehre L."/>
            <person name="Weinmaier T."/>
            <person name="Rattei T."/>
            <person name="Subtil A."/>
            <person name="Horn M."/>
        </authorList>
    </citation>
    <scope>NUCLEOTIDE SEQUENCE [LARGE SCALE GENOMIC DNA]</scope>
    <source>
        <strain evidence="1 2">EI2</strain>
    </source>
</reference>
<comment type="caution">
    <text evidence="1">The sequence shown here is derived from an EMBL/GenBank/DDBJ whole genome shotgun (WGS) entry which is preliminary data.</text>
</comment>
<organism evidence="1 2">
    <name type="scientific">Candidatus Protochlamydia amoebophila</name>
    <dbReference type="NCBI Taxonomy" id="362787"/>
    <lineage>
        <taxon>Bacteria</taxon>
        <taxon>Pseudomonadati</taxon>
        <taxon>Chlamydiota</taxon>
        <taxon>Chlamydiia</taxon>
        <taxon>Parachlamydiales</taxon>
        <taxon>Parachlamydiaceae</taxon>
        <taxon>Candidatus Protochlamydia</taxon>
    </lineage>
</organism>
<dbReference type="Gene3D" id="1.20.58.2040">
    <property type="match status" value="1"/>
</dbReference>
<dbReference type="InterPro" id="IPR027417">
    <property type="entry name" value="P-loop_NTPase"/>
</dbReference>
<dbReference type="AlphaFoldDB" id="A0A0C1H9J9"/>
<dbReference type="GO" id="GO:0006261">
    <property type="term" value="P:DNA-templated DNA replication"/>
    <property type="evidence" value="ECO:0007669"/>
    <property type="project" value="TreeGrafter"/>
</dbReference>
<name>A0A0C1H9J9_9BACT</name>
<dbReference type="Pfam" id="PF13177">
    <property type="entry name" value="DNA_pol3_delta2"/>
    <property type="match status" value="1"/>
</dbReference>
<dbReference type="PATRIC" id="fig|362787.3.peg.1357"/>
<keyword evidence="1" id="KW-0548">Nucleotidyltransferase</keyword>
<accession>A0A0C1H9J9</accession>
<dbReference type="InterPro" id="IPR050238">
    <property type="entry name" value="DNA_Rep/Repair_Clamp_Loader"/>
</dbReference>
<dbReference type="EMBL" id="JSAN01000082">
    <property type="protein sequence ID" value="KIC71543.1"/>
    <property type="molecule type" value="Genomic_DNA"/>
</dbReference>
<dbReference type="PANTHER" id="PTHR11669">
    <property type="entry name" value="REPLICATION FACTOR C / DNA POLYMERASE III GAMMA-TAU SUBUNIT"/>
    <property type="match status" value="1"/>
</dbReference>
<gene>
    <name evidence="1" type="primary">holB</name>
    <name evidence="1" type="ORF">DB44_DJ00380</name>
</gene>
<evidence type="ECO:0000313" key="1">
    <source>
        <dbReference type="EMBL" id="KIC71543.1"/>
    </source>
</evidence>
<dbReference type="PANTHER" id="PTHR11669:SF8">
    <property type="entry name" value="DNA POLYMERASE III SUBUNIT DELTA"/>
    <property type="match status" value="1"/>
</dbReference>
<dbReference type="GO" id="GO:0003887">
    <property type="term" value="F:DNA-directed DNA polymerase activity"/>
    <property type="evidence" value="ECO:0007669"/>
    <property type="project" value="UniProtKB-EC"/>
</dbReference>
<sequence length="382" mass="43857">MFRRAMVWLGVENLNKFPSSFSFLVGNDPIKIYLQRMLVKKAIGNSLLFAGPNGVGKGLFAYALASQLICEQEEKNKYKIENGLHPDIHIYRPEGKLGLHSIQSLRELSEEVHLPPYEASWKIFIIHDAERMLSVSANTLLKTFEEPPPKTVIILLSQSQAALLPTIVSRCRTLHFQPIHASEIEKVLVERMYLETEFAQNIASLSQGSLRRAVQLIQKKGDESRIFLLNTLSQLPLTSYKEFTQIVGELVAQIELSKKFVEEKAKEEFLKLFSEQLSTAHQQHLEKEIEGRCTQIFLQDVESLFDQLYAWYRDLHLLQLTQNKSLLIHSDYAESIEQILQRGNLLPLEIVQKSIEEARLSLQRSTSLNICLENLFLKLAWI</sequence>
<proteinExistence type="predicted"/>
<dbReference type="SUPFAM" id="SSF52540">
    <property type="entry name" value="P-loop containing nucleoside triphosphate hydrolases"/>
    <property type="match status" value="1"/>
</dbReference>
<protein>
    <submittedName>
        <fullName evidence="1">DNA polymerase III subunit delta</fullName>
        <ecNumber evidence="1">2.7.7.7</ecNumber>
    </submittedName>
</protein>
<keyword evidence="1" id="KW-0808">Transferase</keyword>
<dbReference type="Proteomes" id="UP000031465">
    <property type="component" value="Unassembled WGS sequence"/>
</dbReference>
<dbReference type="EC" id="2.7.7.7" evidence="1"/>